<dbReference type="Proteomes" id="UP001627284">
    <property type="component" value="Unassembled WGS sequence"/>
</dbReference>
<keyword evidence="1" id="KW-1133">Transmembrane helix</keyword>
<dbReference type="InterPro" id="IPR016140">
    <property type="entry name" value="Bifunc_inhib/LTP/seed_store"/>
</dbReference>
<comment type="caution">
    <text evidence="3">The sequence shown here is derived from an EMBL/GenBank/DDBJ whole genome shotgun (WGS) entry which is preliminary data.</text>
</comment>
<evidence type="ECO:0000256" key="1">
    <source>
        <dbReference type="SAM" id="Phobius"/>
    </source>
</evidence>
<dbReference type="Pfam" id="PF14368">
    <property type="entry name" value="LTP_2"/>
    <property type="match status" value="1"/>
</dbReference>
<protein>
    <recommendedName>
        <fullName evidence="2">Bifunctional inhibitor/plant lipid transfer protein/seed storage helical domain-containing protein</fullName>
    </recommendedName>
</protein>
<dbReference type="Gene3D" id="1.10.110.10">
    <property type="entry name" value="Plant lipid-transfer and hydrophobic proteins"/>
    <property type="match status" value="1"/>
</dbReference>
<dbReference type="SUPFAM" id="SSF47699">
    <property type="entry name" value="Bifunctional inhibitor/lipid-transfer protein/seed storage 2S albumin"/>
    <property type="match status" value="1"/>
</dbReference>
<keyword evidence="1" id="KW-0812">Transmembrane</keyword>
<evidence type="ECO:0000313" key="4">
    <source>
        <dbReference type="Proteomes" id="UP001627284"/>
    </source>
</evidence>
<feature type="non-terminal residue" evidence="3">
    <location>
        <position position="1"/>
    </location>
</feature>
<evidence type="ECO:0000313" key="3">
    <source>
        <dbReference type="EMBL" id="KAL3348021.1"/>
    </source>
</evidence>
<dbReference type="CDD" id="cd04660">
    <property type="entry name" value="nsLTP_like"/>
    <property type="match status" value="1"/>
</dbReference>
<sequence>TYTLLENMPMKGSKVGVLGMVVLGLLLIVEFASGMSICNMNDDGLTSCKPSVTQPNPVEPSASCCEALSGADLQCLCSYRNSFVLPSLGIDPQLALALPTKCNLTSPPNC</sequence>
<name>A0ABD2SVV0_9SOLN</name>
<keyword evidence="1" id="KW-0472">Membrane</keyword>
<dbReference type="PANTHER" id="PTHR33122">
    <property type="entry name" value="LIPID BINDING PROTEIN-RELATED"/>
    <property type="match status" value="1"/>
</dbReference>
<dbReference type="SMART" id="SM00499">
    <property type="entry name" value="AAI"/>
    <property type="match status" value="1"/>
</dbReference>
<dbReference type="InterPro" id="IPR039265">
    <property type="entry name" value="DIR1-like"/>
</dbReference>
<organism evidence="3 4">
    <name type="scientific">Solanum stoloniferum</name>
    <dbReference type="NCBI Taxonomy" id="62892"/>
    <lineage>
        <taxon>Eukaryota</taxon>
        <taxon>Viridiplantae</taxon>
        <taxon>Streptophyta</taxon>
        <taxon>Embryophyta</taxon>
        <taxon>Tracheophyta</taxon>
        <taxon>Spermatophyta</taxon>
        <taxon>Magnoliopsida</taxon>
        <taxon>eudicotyledons</taxon>
        <taxon>Gunneridae</taxon>
        <taxon>Pentapetalae</taxon>
        <taxon>asterids</taxon>
        <taxon>lamiids</taxon>
        <taxon>Solanales</taxon>
        <taxon>Solanaceae</taxon>
        <taxon>Solanoideae</taxon>
        <taxon>Solaneae</taxon>
        <taxon>Solanum</taxon>
    </lineage>
</organism>
<feature type="transmembrane region" description="Helical" evidence="1">
    <location>
        <begin position="15"/>
        <end position="32"/>
    </location>
</feature>
<reference evidence="3 4" key="1">
    <citation type="submission" date="2024-05" db="EMBL/GenBank/DDBJ databases">
        <title>De novo assembly of an allotetraploid wild potato.</title>
        <authorList>
            <person name="Hosaka A.J."/>
        </authorList>
    </citation>
    <scope>NUCLEOTIDE SEQUENCE [LARGE SCALE GENOMIC DNA]</scope>
    <source>
        <tissue evidence="3">Young leaves</tissue>
    </source>
</reference>
<gene>
    <name evidence="3" type="ORF">AABB24_021583</name>
</gene>
<feature type="domain" description="Bifunctional inhibitor/plant lipid transfer protein/seed storage helical" evidence="2">
    <location>
        <begin position="38"/>
        <end position="110"/>
    </location>
</feature>
<dbReference type="EMBL" id="JBJKTR010000013">
    <property type="protein sequence ID" value="KAL3348021.1"/>
    <property type="molecule type" value="Genomic_DNA"/>
</dbReference>
<keyword evidence="4" id="KW-1185">Reference proteome</keyword>
<proteinExistence type="predicted"/>
<dbReference type="InterPro" id="IPR036312">
    <property type="entry name" value="Bifun_inhib/LTP/seed_sf"/>
</dbReference>
<dbReference type="InterPro" id="IPR044741">
    <property type="entry name" value="NsLTP-like"/>
</dbReference>
<dbReference type="PANTHER" id="PTHR33122:SF60">
    <property type="entry name" value="LIPID-TRANSFER PROTEIN DIR1-RELATED"/>
    <property type="match status" value="1"/>
</dbReference>
<evidence type="ECO:0000259" key="2">
    <source>
        <dbReference type="SMART" id="SM00499"/>
    </source>
</evidence>
<dbReference type="AlphaFoldDB" id="A0ABD2SVV0"/>
<accession>A0ABD2SVV0</accession>